<dbReference type="AlphaFoldDB" id="A0AAD7M831"/>
<evidence type="ECO:0000313" key="2">
    <source>
        <dbReference type="EMBL" id="KAJ7705203.1"/>
    </source>
</evidence>
<dbReference type="Proteomes" id="UP001215598">
    <property type="component" value="Unassembled WGS sequence"/>
</dbReference>
<name>A0AAD7M831_9AGAR</name>
<comment type="caution">
    <text evidence="2">The sequence shown here is derived from an EMBL/GenBank/DDBJ whole genome shotgun (WGS) entry which is preliminary data.</text>
</comment>
<proteinExistence type="predicted"/>
<evidence type="ECO:0000313" key="3">
    <source>
        <dbReference type="Proteomes" id="UP001215598"/>
    </source>
</evidence>
<dbReference type="EMBL" id="JARKIB010000476">
    <property type="protein sequence ID" value="KAJ7705203.1"/>
    <property type="molecule type" value="Genomic_DNA"/>
</dbReference>
<feature type="region of interest" description="Disordered" evidence="1">
    <location>
        <begin position="80"/>
        <end position="119"/>
    </location>
</feature>
<protein>
    <submittedName>
        <fullName evidence="2">Uncharacterized protein</fullName>
    </submittedName>
</protein>
<reference evidence="2" key="1">
    <citation type="submission" date="2023-03" db="EMBL/GenBank/DDBJ databases">
        <title>Massive genome expansion in bonnet fungi (Mycena s.s.) driven by repeated elements and novel gene families across ecological guilds.</title>
        <authorList>
            <consortium name="Lawrence Berkeley National Laboratory"/>
            <person name="Harder C.B."/>
            <person name="Miyauchi S."/>
            <person name="Viragh M."/>
            <person name="Kuo A."/>
            <person name="Thoen E."/>
            <person name="Andreopoulos B."/>
            <person name="Lu D."/>
            <person name="Skrede I."/>
            <person name="Drula E."/>
            <person name="Henrissat B."/>
            <person name="Morin E."/>
            <person name="Kohler A."/>
            <person name="Barry K."/>
            <person name="LaButti K."/>
            <person name="Morin E."/>
            <person name="Salamov A."/>
            <person name="Lipzen A."/>
            <person name="Mereny Z."/>
            <person name="Hegedus B."/>
            <person name="Baldrian P."/>
            <person name="Stursova M."/>
            <person name="Weitz H."/>
            <person name="Taylor A."/>
            <person name="Grigoriev I.V."/>
            <person name="Nagy L.G."/>
            <person name="Martin F."/>
            <person name="Kauserud H."/>
        </authorList>
    </citation>
    <scope>NUCLEOTIDE SEQUENCE</scope>
    <source>
        <strain evidence="2">CBHHK182m</strain>
    </source>
</reference>
<gene>
    <name evidence="2" type="ORF">B0H16DRAFT_1482378</name>
</gene>
<organism evidence="2 3">
    <name type="scientific">Mycena metata</name>
    <dbReference type="NCBI Taxonomy" id="1033252"/>
    <lineage>
        <taxon>Eukaryota</taxon>
        <taxon>Fungi</taxon>
        <taxon>Dikarya</taxon>
        <taxon>Basidiomycota</taxon>
        <taxon>Agaricomycotina</taxon>
        <taxon>Agaricomycetes</taxon>
        <taxon>Agaricomycetidae</taxon>
        <taxon>Agaricales</taxon>
        <taxon>Marasmiineae</taxon>
        <taxon>Mycenaceae</taxon>
        <taxon>Mycena</taxon>
    </lineage>
</organism>
<evidence type="ECO:0000256" key="1">
    <source>
        <dbReference type="SAM" id="MobiDB-lite"/>
    </source>
</evidence>
<keyword evidence="3" id="KW-1185">Reference proteome</keyword>
<accession>A0AAD7M831</accession>
<sequence>MPRTKPEFDVCSGECHFCIGDLRQLASFKSPSPLPARRKVLSLPSRRREEANRHEGRPKRTDYLSAANRISEAWSTLVNPSSSIRPRSARRRQGAAAARRGLQDGTSAVTGEAGMEKDARDEDRAFIEFGAIRGGASHRAPSIQWQMWLMRDGKAAKRRIGGSTTREEVTSVWFMHELSVATRDSATPNSCRESHAMWTAGACAERTELSLFGLLTASSRKRRATSSIPAYSEAGRSRAWCPRSTLYAADDGVGA</sequence>